<dbReference type="Pfam" id="PF13365">
    <property type="entry name" value="Trypsin_2"/>
    <property type="match status" value="1"/>
</dbReference>
<accession>A0A934NHC8</accession>
<evidence type="ECO:0000256" key="3">
    <source>
        <dbReference type="ARBA" id="ARBA00022801"/>
    </source>
</evidence>
<feature type="domain" description="PDZ" evidence="4">
    <location>
        <begin position="261"/>
        <end position="310"/>
    </location>
</feature>
<evidence type="ECO:0000256" key="2">
    <source>
        <dbReference type="ARBA" id="ARBA00022670"/>
    </source>
</evidence>
<name>A0A934NHC8_9BACT</name>
<dbReference type="PROSITE" id="PS50106">
    <property type="entry name" value="PDZ"/>
    <property type="match status" value="1"/>
</dbReference>
<dbReference type="SUPFAM" id="SSF50156">
    <property type="entry name" value="PDZ domain-like"/>
    <property type="match status" value="1"/>
</dbReference>
<dbReference type="InterPro" id="IPR001940">
    <property type="entry name" value="Peptidase_S1C"/>
</dbReference>
<dbReference type="InterPro" id="IPR036034">
    <property type="entry name" value="PDZ_sf"/>
</dbReference>
<dbReference type="Gene3D" id="2.30.42.10">
    <property type="match status" value="1"/>
</dbReference>
<dbReference type="InterPro" id="IPR009003">
    <property type="entry name" value="Peptidase_S1_PA"/>
</dbReference>
<dbReference type="EMBL" id="JAEKNN010000062">
    <property type="protein sequence ID" value="MBJ7610386.1"/>
    <property type="molecule type" value="Genomic_DNA"/>
</dbReference>
<dbReference type="Gene3D" id="2.40.10.10">
    <property type="entry name" value="Trypsin-like serine proteases"/>
    <property type="match status" value="2"/>
</dbReference>
<dbReference type="PANTHER" id="PTHR22939:SF129">
    <property type="entry name" value="SERINE PROTEASE HTRA2, MITOCHONDRIAL"/>
    <property type="match status" value="1"/>
</dbReference>
<comment type="similarity">
    <text evidence="1">Belongs to the peptidase S1C family.</text>
</comment>
<protein>
    <submittedName>
        <fullName evidence="5">Trypsin-like peptidase domain-containing protein</fullName>
    </submittedName>
</protein>
<dbReference type="PRINTS" id="PR00834">
    <property type="entry name" value="PROTEASES2C"/>
</dbReference>
<gene>
    <name evidence="5" type="ORF">JF887_13285</name>
</gene>
<dbReference type="PANTHER" id="PTHR22939">
    <property type="entry name" value="SERINE PROTEASE FAMILY S1C HTRA-RELATED"/>
    <property type="match status" value="1"/>
</dbReference>
<keyword evidence="3" id="KW-0378">Hydrolase</keyword>
<dbReference type="InterPro" id="IPR001478">
    <property type="entry name" value="PDZ"/>
</dbReference>
<dbReference type="GO" id="GO:0006508">
    <property type="term" value="P:proteolysis"/>
    <property type="evidence" value="ECO:0007669"/>
    <property type="project" value="UniProtKB-KW"/>
</dbReference>
<dbReference type="GO" id="GO:0004252">
    <property type="term" value="F:serine-type endopeptidase activity"/>
    <property type="evidence" value="ECO:0007669"/>
    <property type="project" value="InterPro"/>
</dbReference>
<evidence type="ECO:0000313" key="5">
    <source>
        <dbReference type="EMBL" id="MBJ7610386.1"/>
    </source>
</evidence>
<dbReference type="SMART" id="SM00228">
    <property type="entry name" value="PDZ"/>
    <property type="match status" value="1"/>
</dbReference>
<evidence type="ECO:0000256" key="1">
    <source>
        <dbReference type="ARBA" id="ARBA00010541"/>
    </source>
</evidence>
<dbReference type="SUPFAM" id="SSF50494">
    <property type="entry name" value="Trypsin-like serine proteases"/>
    <property type="match status" value="1"/>
</dbReference>
<comment type="caution">
    <text evidence="5">The sequence shown here is derived from an EMBL/GenBank/DDBJ whole genome shotgun (WGS) entry which is preliminary data.</text>
</comment>
<dbReference type="InterPro" id="IPR043504">
    <property type="entry name" value="Peptidase_S1_PA_chymotrypsin"/>
</dbReference>
<organism evidence="5 6">
    <name type="scientific">Candidatus Amunia macphersoniae</name>
    <dbReference type="NCBI Taxonomy" id="3127014"/>
    <lineage>
        <taxon>Bacteria</taxon>
        <taxon>Bacillati</taxon>
        <taxon>Candidatus Dormiibacterota</taxon>
        <taxon>Candidatus Dormibacteria</taxon>
        <taxon>Candidatus Aeolococcales</taxon>
        <taxon>Candidatus Aeolococcaceae</taxon>
        <taxon>Candidatus Amunia</taxon>
    </lineage>
</organism>
<sequence length="350" mass="33388">MSSARASGTRLLAAVVLSACIGVIGGGLGAWGVYTHFGPVERVITQTKTGGGGISVGDIATAVKPSLVTVSTQPVTPAAVATGAASGLSQGFAVSGDGLIVTSARSVRGASRLRVATADGRAFDATIAASDVRAGIVVLRAAGATGLTSLRIAAQDPRIGDLAVVAYRAPLGTLTARSGVVAAVGIDASDGKVDLADLVAVDSSAAPDAEGAPLVDGTGAVIGVVTTVSSAPGVVASSGRDAAALIGGVQRGSPLAAASFGATGVIVDASSAAALGVPPGALIRSVVPGGPASGVLAPGDVVTAINGTAVTASTGFQPNDFGLVVGDRTTLRVTGSDGVPRTVTLIVAAG</sequence>
<proteinExistence type="inferred from homology"/>
<reference evidence="5 6" key="1">
    <citation type="submission" date="2020-10" db="EMBL/GenBank/DDBJ databases">
        <title>Ca. Dormibacterota MAGs.</title>
        <authorList>
            <person name="Montgomery K."/>
        </authorList>
    </citation>
    <scope>NUCLEOTIDE SEQUENCE [LARGE SCALE GENOMIC DNA]</scope>
    <source>
        <strain evidence="5">Mitchell_Peninsula_5</strain>
    </source>
</reference>
<evidence type="ECO:0000313" key="6">
    <source>
        <dbReference type="Proteomes" id="UP000614410"/>
    </source>
</evidence>
<dbReference type="Proteomes" id="UP000614410">
    <property type="component" value="Unassembled WGS sequence"/>
</dbReference>
<evidence type="ECO:0000259" key="4">
    <source>
        <dbReference type="PROSITE" id="PS50106"/>
    </source>
</evidence>
<dbReference type="Pfam" id="PF13180">
    <property type="entry name" value="PDZ_2"/>
    <property type="match status" value="1"/>
</dbReference>
<dbReference type="AlphaFoldDB" id="A0A934NHC8"/>
<keyword evidence="2" id="KW-0645">Protease</keyword>